<dbReference type="SUPFAM" id="SSF53335">
    <property type="entry name" value="S-adenosyl-L-methionine-dependent methyltransferases"/>
    <property type="match status" value="1"/>
</dbReference>
<gene>
    <name evidence="1" type="ORF">MTX78_12595</name>
</gene>
<keyword evidence="1" id="KW-0489">Methyltransferase</keyword>
<dbReference type="Pfam" id="PF01209">
    <property type="entry name" value="Ubie_methyltran"/>
    <property type="match status" value="1"/>
</dbReference>
<dbReference type="PANTHER" id="PTHR43591:SF24">
    <property type="entry name" value="2-METHOXY-6-POLYPRENYL-1,4-BENZOQUINOL METHYLASE, MITOCHONDRIAL"/>
    <property type="match status" value="1"/>
</dbReference>
<dbReference type="EMBL" id="CP094669">
    <property type="protein sequence ID" value="UOG72966.1"/>
    <property type="molecule type" value="Genomic_DNA"/>
</dbReference>
<reference evidence="1 2" key="1">
    <citation type="submission" date="2022-03" db="EMBL/GenBank/DDBJ databases">
        <title>Hymenobactersp. isolated from the air.</title>
        <authorList>
            <person name="Won M."/>
            <person name="Kwon S.-W."/>
        </authorList>
    </citation>
    <scope>NUCLEOTIDE SEQUENCE [LARGE SCALE GENOMIC DNA]</scope>
    <source>
        <strain evidence="1 2">KACC 21982</strain>
    </source>
</reference>
<keyword evidence="1" id="KW-0808">Transferase</keyword>
<accession>A0ABY4CRS1</accession>
<dbReference type="PANTHER" id="PTHR43591">
    <property type="entry name" value="METHYLTRANSFERASE"/>
    <property type="match status" value="1"/>
</dbReference>
<name>A0ABY4CRS1_9BACT</name>
<dbReference type="GO" id="GO:0008168">
    <property type="term" value="F:methyltransferase activity"/>
    <property type="evidence" value="ECO:0007669"/>
    <property type="project" value="UniProtKB-KW"/>
</dbReference>
<dbReference type="CDD" id="cd02440">
    <property type="entry name" value="AdoMet_MTases"/>
    <property type="match status" value="1"/>
</dbReference>
<organism evidence="1 2">
    <name type="scientific">Hymenobacter tibetensis</name>
    <dbReference type="NCBI Taxonomy" id="497967"/>
    <lineage>
        <taxon>Bacteria</taxon>
        <taxon>Pseudomonadati</taxon>
        <taxon>Bacteroidota</taxon>
        <taxon>Cytophagia</taxon>
        <taxon>Cytophagales</taxon>
        <taxon>Hymenobacteraceae</taxon>
        <taxon>Hymenobacter</taxon>
    </lineage>
</organism>
<proteinExistence type="predicted"/>
<dbReference type="RefSeq" id="WP_243794564.1">
    <property type="nucleotide sequence ID" value="NZ_CP094669.1"/>
</dbReference>
<evidence type="ECO:0000313" key="2">
    <source>
        <dbReference type="Proteomes" id="UP000831113"/>
    </source>
</evidence>
<protein>
    <submittedName>
        <fullName evidence="1">Class I SAM-dependent methyltransferase</fullName>
        <ecNumber evidence="1">2.1.1.-</ecNumber>
    </submittedName>
</protein>
<dbReference type="Gene3D" id="3.40.50.150">
    <property type="entry name" value="Vaccinia Virus protein VP39"/>
    <property type="match status" value="1"/>
</dbReference>
<dbReference type="InterPro" id="IPR029063">
    <property type="entry name" value="SAM-dependent_MTases_sf"/>
</dbReference>
<sequence>MNKTMLLPVLMRPAPTPATPATRVVATVPPLYEPALVRQLFNYMALTYRWHAILVAGLTGWWRRQLVARLPLAPGQRVVDLMTGTGELWSRLLPRLGPTGRVRAVDFSSSMLHAAARRRTALPAGQQVSLHHADACCSGLASGSADVVVSAFGLKTLAPAAYPALAAEIVRLLVPGGTVALLELTVPASGWRRLVCLHYMQALNCLLQQIGGPLTIHAHLLSYARRFATLDEVAAACRAAGLINVRVEQLTGGIASVLLAEQPAR</sequence>
<dbReference type="GO" id="GO:0032259">
    <property type="term" value="P:methylation"/>
    <property type="evidence" value="ECO:0007669"/>
    <property type="project" value="UniProtKB-KW"/>
</dbReference>
<dbReference type="EC" id="2.1.1.-" evidence="1"/>
<evidence type="ECO:0000313" key="1">
    <source>
        <dbReference type="EMBL" id="UOG72966.1"/>
    </source>
</evidence>
<keyword evidence="2" id="KW-1185">Reference proteome</keyword>
<dbReference type="Proteomes" id="UP000831113">
    <property type="component" value="Chromosome"/>
</dbReference>